<comment type="subcellular location">
    <subcellularLocation>
        <location evidence="2">Mitochondrion</location>
    </subcellularLocation>
</comment>
<gene>
    <name evidence="7" type="ORF">CA7LBN_003941</name>
</gene>
<dbReference type="PANTHER" id="PTHR28071:SF1">
    <property type="entry name" value="REDOX PROTEIN FMP46, MITOCHONDRIAL-RELATED"/>
    <property type="match status" value="1"/>
</dbReference>
<keyword evidence="6" id="KW-0496">Mitochondrion</keyword>
<dbReference type="GO" id="GO:0005739">
    <property type="term" value="C:mitochondrion"/>
    <property type="evidence" value="ECO:0007669"/>
    <property type="project" value="UniProtKB-SubCell"/>
</dbReference>
<reference evidence="7" key="1">
    <citation type="submission" date="2021-06" db="EMBL/GenBank/DDBJ databases">
        <title>Candida auris outbreak in lebanese hospital.</title>
        <authorList>
            <person name="Finianos M."/>
        </authorList>
    </citation>
    <scope>NUCLEOTIDE SEQUENCE</scope>
    <source>
        <strain evidence="7">CA7LBN</strain>
    </source>
</reference>
<evidence type="ECO:0000313" key="7">
    <source>
        <dbReference type="EMBL" id="QWW25059.1"/>
    </source>
</evidence>
<evidence type="ECO:0000256" key="4">
    <source>
        <dbReference type="ARBA" id="ARBA00022946"/>
    </source>
</evidence>
<dbReference type="AlphaFoldDB" id="A0A8F2W3J6"/>
<dbReference type="PANTHER" id="PTHR28071">
    <property type="entry name" value="REDOX PROTEIN FMP46, MITOCHONDRIAL-RELATED"/>
    <property type="match status" value="1"/>
</dbReference>
<protein>
    <submittedName>
        <fullName evidence="7">Uncharacterized protein</fullName>
    </submittedName>
</protein>
<accession>A0A8F2W3J6</accession>
<evidence type="ECO:0000256" key="5">
    <source>
        <dbReference type="ARBA" id="ARBA00023002"/>
    </source>
</evidence>
<dbReference type="InterPro" id="IPR012882">
    <property type="entry name" value="Fmp46"/>
</dbReference>
<comment type="function">
    <text evidence="1">Putative mitochondrial redox protein which could be involved in the reduction of small toxic molecules.</text>
</comment>
<dbReference type="Pfam" id="PF07955">
    <property type="entry name" value="DUF1687"/>
    <property type="match status" value="1"/>
</dbReference>
<evidence type="ECO:0000256" key="1">
    <source>
        <dbReference type="ARBA" id="ARBA00002963"/>
    </source>
</evidence>
<keyword evidence="5" id="KW-0560">Oxidoreductase</keyword>
<name>A0A8F2W3J6_CANAR</name>
<dbReference type="SUPFAM" id="SSF52833">
    <property type="entry name" value="Thioredoxin-like"/>
    <property type="match status" value="1"/>
</dbReference>
<evidence type="ECO:0000256" key="6">
    <source>
        <dbReference type="ARBA" id="ARBA00023128"/>
    </source>
</evidence>
<dbReference type="EMBL" id="CP076753">
    <property type="protein sequence ID" value="QWW25059.1"/>
    <property type="molecule type" value="Genomic_DNA"/>
</dbReference>
<dbReference type="Proteomes" id="UP000825438">
    <property type="component" value="Chromosome V"/>
</dbReference>
<sequence>MSLFRSLQNSPATISIFHNARVPASARLFAFLEKAYYQLNDDKNLFQLDMNAKQMPTYDQFKSIYTNCVRGDRCKTVLKECFPLLNDKFIKSDQGSVTVKSLGISHDRGFKIFSQNEYDHIHETFDNLINQENPEIDPNELFQPPLLIDWDQNLIANDMDGLELILAKYKEAAKENAHDWFIARKQ</sequence>
<comment type="similarity">
    <text evidence="3">Belongs to the FMP46 family.</text>
</comment>
<evidence type="ECO:0000256" key="3">
    <source>
        <dbReference type="ARBA" id="ARBA00009734"/>
    </source>
</evidence>
<organism evidence="7">
    <name type="scientific">Candidozyma auris</name>
    <name type="common">Yeast</name>
    <name type="synonym">Candida auris</name>
    <dbReference type="NCBI Taxonomy" id="498019"/>
    <lineage>
        <taxon>Eukaryota</taxon>
        <taxon>Fungi</taxon>
        <taxon>Dikarya</taxon>
        <taxon>Ascomycota</taxon>
        <taxon>Saccharomycotina</taxon>
        <taxon>Pichiomycetes</taxon>
        <taxon>Metschnikowiaceae</taxon>
        <taxon>Candidozyma</taxon>
    </lineage>
</organism>
<dbReference type="GO" id="GO:0016491">
    <property type="term" value="F:oxidoreductase activity"/>
    <property type="evidence" value="ECO:0007669"/>
    <property type="project" value="UniProtKB-KW"/>
</dbReference>
<evidence type="ECO:0000256" key="2">
    <source>
        <dbReference type="ARBA" id="ARBA00004173"/>
    </source>
</evidence>
<proteinExistence type="inferred from homology"/>
<keyword evidence="4" id="KW-0809">Transit peptide</keyword>
<dbReference type="Gene3D" id="3.40.30.10">
    <property type="entry name" value="Glutaredoxin"/>
    <property type="match status" value="1"/>
</dbReference>
<dbReference type="InterPro" id="IPR036249">
    <property type="entry name" value="Thioredoxin-like_sf"/>
</dbReference>